<keyword evidence="5" id="KW-0813">Transport</keyword>
<dbReference type="EMBL" id="SRJD01000004">
    <property type="protein sequence ID" value="TGA99159.1"/>
    <property type="molecule type" value="Genomic_DNA"/>
</dbReference>
<evidence type="ECO:0000256" key="5">
    <source>
        <dbReference type="RuleBase" id="RU361157"/>
    </source>
</evidence>
<protein>
    <recommendedName>
        <fullName evidence="5">Transport permease protein</fullName>
    </recommendedName>
</protein>
<evidence type="ECO:0000313" key="7">
    <source>
        <dbReference type="EMBL" id="TGA99159.1"/>
    </source>
</evidence>
<dbReference type="OrthoDB" id="9774758at2"/>
<dbReference type="PIRSF" id="PIRSF006648">
    <property type="entry name" value="DrrB"/>
    <property type="match status" value="1"/>
</dbReference>
<dbReference type="GO" id="GO:0043190">
    <property type="term" value="C:ATP-binding cassette (ABC) transporter complex"/>
    <property type="evidence" value="ECO:0007669"/>
    <property type="project" value="InterPro"/>
</dbReference>
<dbReference type="RefSeq" id="WP_135347715.1">
    <property type="nucleotide sequence ID" value="NZ_SRJD01000004.1"/>
</dbReference>
<name>A0A4Z0GSE0_9BACL</name>
<feature type="transmembrane region" description="Helical" evidence="5">
    <location>
        <begin position="130"/>
        <end position="153"/>
    </location>
</feature>
<dbReference type="Proteomes" id="UP000298347">
    <property type="component" value="Unassembled WGS sequence"/>
</dbReference>
<keyword evidence="8" id="KW-1185">Reference proteome</keyword>
<keyword evidence="5" id="KW-1003">Cell membrane</keyword>
<evidence type="ECO:0000256" key="1">
    <source>
        <dbReference type="ARBA" id="ARBA00004141"/>
    </source>
</evidence>
<feature type="transmembrane region" description="Helical" evidence="5">
    <location>
        <begin position="21"/>
        <end position="41"/>
    </location>
</feature>
<feature type="transmembrane region" description="Helical" evidence="5">
    <location>
        <begin position="220"/>
        <end position="243"/>
    </location>
</feature>
<evidence type="ECO:0000256" key="2">
    <source>
        <dbReference type="ARBA" id="ARBA00022692"/>
    </source>
</evidence>
<evidence type="ECO:0000256" key="3">
    <source>
        <dbReference type="ARBA" id="ARBA00022989"/>
    </source>
</evidence>
<dbReference type="InterPro" id="IPR000412">
    <property type="entry name" value="ABC_2_transport"/>
</dbReference>
<evidence type="ECO:0000259" key="6">
    <source>
        <dbReference type="PROSITE" id="PS51012"/>
    </source>
</evidence>
<accession>A0A4Z0GSE0</accession>
<dbReference type="PANTHER" id="PTHR43027:SF2">
    <property type="entry name" value="TRANSPORT PERMEASE PROTEIN"/>
    <property type="match status" value="1"/>
</dbReference>
<dbReference type="PANTHER" id="PTHR43027">
    <property type="entry name" value="DOXORUBICIN RESISTANCE ABC TRANSPORTER PERMEASE PROTEIN DRRC-RELATED"/>
    <property type="match status" value="1"/>
</dbReference>
<feature type="domain" description="ABC transmembrane type-2" evidence="6">
    <location>
        <begin position="20"/>
        <end position="246"/>
    </location>
</feature>
<evidence type="ECO:0000256" key="4">
    <source>
        <dbReference type="ARBA" id="ARBA00023136"/>
    </source>
</evidence>
<dbReference type="InterPro" id="IPR013525">
    <property type="entry name" value="ABC2_TM"/>
</dbReference>
<evidence type="ECO:0000313" key="8">
    <source>
        <dbReference type="Proteomes" id="UP000298347"/>
    </source>
</evidence>
<keyword evidence="3 5" id="KW-1133">Transmembrane helix</keyword>
<comment type="caution">
    <text evidence="7">The sequence shown here is derived from an EMBL/GenBank/DDBJ whole genome shotgun (WGS) entry which is preliminary data.</text>
</comment>
<dbReference type="AlphaFoldDB" id="A0A4Z0GSE0"/>
<comment type="subcellular location">
    <subcellularLocation>
        <location evidence="5">Cell membrane</location>
        <topology evidence="5">Multi-pass membrane protein</topology>
    </subcellularLocation>
    <subcellularLocation>
        <location evidence="1">Membrane</location>
        <topology evidence="1">Multi-pass membrane protein</topology>
    </subcellularLocation>
</comment>
<organism evidence="7 8">
    <name type="scientific">Sporolactobacillus shoreae</name>
    <dbReference type="NCBI Taxonomy" id="1465501"/>
    <lineage>
        <taxon>Bacteria</taxon>
        <taxon>Bacillati</taxon>
        <taxon>Bacillota</taxon>
        <taxon>Bacilli</taxon>
        <taxon>Bacillales</taxon>
        <taxon>Sporolactobacillaceae</taxon>
        <taxon>Sporolactobacillus</taxon>
    </lineage>
</organism>
<gene>
    <name evidence="7" type="ORF">E4665_05080</name>
</gene>
<sequence>MKALMKMTAVEMKLFFRDPQSLFWTFLFPFITIYLLGFLFGGSQVGNVAYKQLLIPNMMALTLTSTSLFILGMRIVNYKESGLLRTYQITPLGAGRMIGAFCIMGLVVFLFSMLIAYLSGWLLYGIRTPVHIIGFWGATLLCTLGMFPLGILLTGFSSTMEGAAGIGTLALNVQLLLSGGVIPYQLLPLPLPLKILAKCLPLHYVNDLLTAEWTGQSVNFLSLDVGILAGMAVLFSVLSIRFFRWS</sequence>
<proteinExistence type="inferred from homology"/>
<dbReference type="InterPro" id="IPR052902">
    <property type="entry name" value="ABC-2_transporter"/>
</dbReference>
<keyword evidence="2 5" id="KW-0812">Transmembrane</keyword>
<feature type="transmembrane region" description="Helical" evidence="5">
    <location>
        <begin position="97"/>
        <end position="124"/>
    </location>
</feature>
<dbReference type="InterPro" id="IPR047817">
    <property type="entry name" value="ABC2_TM_bact-type"/>
</dbReference>
<feature type="transmembrane region" description="Helical" evidence="5">
    <location>
        <begin position="53"/>
        <end position="76"/>
    </location>
</feature>
<dbReference type="Pfam" id="PF01061">
    <property type="entry name" value="ABC2_membrane"/>
    <property type="match status" value="1"/>
</dbReference>
<dbReference type="PROSITE" id="PS51012">
    <property type="entry name" value="ABC_TM2"/>
    <property type="match status" value="1"/>
</dbReference>
<dbReference type="GO" id="GO:0140359">
    <property type="term" value="F:ABC-type transporter activity"/>
    <property type="evidence" value="ECO:0007669"/>
    <property type="project" value="InterPro"/>
</dbReference>
<comment type="similarity">
    <text evidence="5">Belongs to the ABC-2 integral membrane protein family.</text>
</comment>
<feature type="transmembrane region" description="Helical" evidence="5">
    <location>
        <begin position="165"/>
        <end position="186"/>
    </location>
</feature>
<reference evidence="7 8" key="1">
    <citation type="journal article" date="2015" name="Int. J. Syst. Evol. Microbiol.">
        <title>Sporolactobacillus shoreae sp. nov. and Sporolactobacillus spathodeae sp. nov., two spore-forming lactic acid bacteria isolated from tree barks in Thailand.</title>
        <authorList>
            <person name="Thamacharoensuk T."/>
            <person name="Kitahara M."/>
            <person name="Ohkuma M."/>
            <person name="Thongchul N."/>
            <person name="Tanasupawat S."/>
        </authorList>
    </citation>
    <scope>NUCLEOTIDE SEQUENCE [LARGE SCALE GENOMIC DNA]</scope>
    <source>
        <strain evidence="7 8">BK92</strain>
    </source>
</reference>
<keyword evidence="4 5" id="KW-0472">Membrane</keyword>